<evidence type="ECO:0000313" key="1">
    <source>
        <dbReference type="EMBL" id="MBP0113900.1"/>
    </source>
</evidence>
<keyword evidence="4" id="KW-1185">Reference proteome</keyword>
<evidence type="ECO:0000313" key="3">
    <source>
        <dbReference type="Proteomes" id="UP000246085"/>
    </source>
</evidence>
<evidence type="ECO:0000313" key="4">
    <source>
        <dbReference type="Proteomes" id="UP000669317"/>
    </source>
</evidence>
<reference evidence="2 3" key="1">
    <citation type="submission" date="2018-03" db="EMBL/GenBank/DDBJ databases">
        <authorList>
            <person name="Gully D."/>
        </authorList>
    </citation>
    <scope>NUCLEOTIDE SEQUENCE [LARGE SCALE GENOMIC DNA]</scope>
    <source>
        <strain evidence="2">ORS3257</strain>
    </source>
</reference>
<proteinExistence type="predicted"/>
<reference evidence="1 4" key="2">
    <citation type="submission" date="2021-03" db="EMBL/GenBank/DDBJ databases">
        <title>Genome Sequence of Bradyrhizobium vignae strain ISRA400.</title>
        <authorList>
            <person name="Tisa L.S."/>
            <person name="Svistoonoff S."/>
            <person name="Hocher V."/>
            <person name="Fall S."/>
            <person name="Zaiya A."/>
            <person name="Naing D."/>
            <person name="Niang N."/>
            <person name="Diouf A."/>
            <person name="Dasylva M.C."/>
            <person name="Toure O."/>
            <person name="Gueye M."/>
            <person name="Gully D."/>
            <person name="Tisseyre P."/>
            <person name="Simpson S."/>
            <person name="Morris K."/>
            <person name="Thomas W.K."/>
        </authorList>
    </citation>
    <scope>NUCLEOTIDE SEQUENCE [LARGE SCALE GENOMIC DNA]</scope>
    <source>
        <strain evidence="1 4">ISRA400</strain>
    </source>
</reference>
<name>A0A2U3Q8H9_9BRAD</name>
<keyword evidence="1" id="KW-0489">Methyltransferase</keyword>
<accession>A0A4Q0QDQ2</accession>
<dbReference type="Gene3D" id="3.40.50.150">
    <property type="entry name" value="Vaccinia Virus protein VP39"/>
    <property type="match status" value="1"/>
</dbReference>
<sequence>MKELYEGDAYGKNNPTWHEEDAPWKASHVAQMIRRNNIPTERICEIGCGTGEILLNLERTFPDARLSGYEISPDAFRRAAAKSTQRTKFHLSNLLGEHDLEFDVILAIDVIEHVEDYISFIKQLRRFGTFKIFHIPLDLSAQSILRAWPIADLRRNVGHIHYFFKQSALATLEDCGYTIVDHCYTASRLELPNQAFTSRLMRLPRRLMFAFNADLAVRLLGGYSLLVVAK</sequence>
<dbReference type="InterPro" id="IPR029063">
    <property type="entry name" value="SAM-dependent_MTases_sf"/>
</dbReference>
<dbReference type="EMBL" id="LS398110">
    <property type="protein sequence ID" value="SPP97668.1"/>
    <property type="molecule type" value="Genomic_DNA"/>
</dbReference>
<organism evidence="2 3">
    <name type="scientific">Bradyrhizobium vignae</name>
    <dbReference type="NCBI Taxonomy" id="1549949"/>
    <lineage>
        <taxon>Bacteria</taxon>
        <taxon>Pseudomonadati</taxon>
        <taxon>Pseudomonadota</taxon>
        <taxon>Alphaproteobacteria</taxon>
        <taxon>Hyphomicrobiales</taxon>
        <taxon>Nitrobacteraceae</taxon>
        <taxon>Bradyrhizobium</taxon>
    </lineage>
</organism>
<dbReference type="RefSeq" id="WP_122404990.1">
    <property type="nucleotide sequence ID" value="NZ_JAGIKT010000053.1"/>
</dbReference>
<dbReference type="EMBL" id="JAGIKT010000053">
    <property type="protein sequence ID" value="MBP0113900.1"/>
    <property type="molecule type" value="Genomic_DNA"/>
</dbReference>
<accession>A0A2U3Q8H9</accession>
<dbReference type="GO" id="GO:0008168">
    <property type="term" value="F:methyltransferase activity"/>
    <property type="evidence" value="ECO:0007669"/>
    <property type="project" value="UniProtKB-KW"/>
</dbReference>
<dbReference type="GO" id="GO:0032259">
    <property type="term" value="P:methylation"/>
    <property type="evidence" value="ECO:0007669"/>
    <property type="project" value="UniProtKB-KW"/>
</dbReference>
<gene>
    <name evidence="2" type="ORF">BRAD3257_6790</name>
    <name evidence="1" type="ORF">JWS04_23010</name>
</gene>
<dbReference type="KEGG" id="bvz:BRAD3257_6790"/>
<protein>
    <submittedName>
        <fullName evidence="1">Class I SAM-dependent methyltransferase</fullName>
    </submittedName>
</protein>
<dbReference type="PANTHER" id="PTHR43861">
    <property type="entry name" value="TRANS-ACONITATE 2-METHYLTRANSFERASE-RELATED"/>
    <property type="match status" value="1"/>
</dbReference>
<dbReference type="AlphaFoldDB" id="A0A2U3Q8H9"/>
<dbReference type="CDD" id="cd02440">
    <property type="entry name" value="AdoMet_MTases"/>
    <property type="match status" value="1"/>
</dbReference>
<dbReference type="Proteomes" id="UP000246085">
    <property type="component" value="Chromosome BRAD3257"/>
</dbReference>
<evidence type="ECO:0000313" key="2">
    <source>
        <dbReference type="EMBL" id="SPP97668.1"/>
    </source>
</evidence>
<dbReference type="Proteomes" id="UP000669317">
    <property type="component" value="Unassembled WGS sequence"/>
</dbReference>
<keyword evidence="1" id="KW-0808">Transferase</keyword>
<dbReference type="Pfam" id="PF13489">
    <property type="entry name" value="Methyltransf_23"/>
    <property type="match status" value="1"/>
</dbReference>
<dbReference type="OrthoDB" id="9810247at2"/>
<dbReference type="SUPFAM" id="SSF53335">
    <property type="entry name" value="S-adenosyl-L-methionine-dependent methyltransferases"/>
    <property type="match status" value="1"/>
</dbReference>